<organism evidence="1 2">
    <name type="scientific">Diaporthe helianthi</name>
    <dbReference type="NCBI Taxonomy" id="158607"/>
    <lineage>
        <taxon>Eukaryota</taxon>
        <taxon>Fungi</taxon>
        <taxon>Dikarya</taxon>
        <taxon>Ascomycota</taxon>
        <taxon>Pezizomycotina</taxon>
        <taxon>Sordariomycetes</taxon>
        <taxon>Sordariomycetidae</taxon>
        <taxon>Diaporthales</taxon>
        <taxon>Diaporthaceae</taxon>
        <taxon>Diaporthe</taxon>
    </lineage>
</organism>
<sequence length="307" mass="35417">MFNVSRAFRTAEAQRLLPILRQQFGDEAMRHAANQPASHFATENRQADQKTLLYNFEPPSHEAAVVMDRKIGETIRNLQRSRNSRAHPFDQGNELGRVQWSAINIIVSLGSVNNTQRTNVRSMRLSDPEFWKSYHDMIQHFSQSEKRTDELKRDLNAISNAIANRMEDLRQTFHDLHVEERDTFHTIVEDLLPITKYVTTEELDQNLPHPPARCTVCNLPFSTAVREPATPVLGNFPAAQAREQQVHNPVGYEQCAFVPQKHAFCLREFGRLLMNKDVQTRKVVGAKAKTNWRCTTCCVDPWRKHFT</sequence>
<keyword evidence="2" id="KW-1185">Reference proteome</keyword>
<gene>
    <name evidence="1" type="ORF">DHEL01_v208431</name>
</gene>
<name>A0A2P5HSD8_DIAHE</name>
<dbReference type="Proteomes" id="UP000094444">
    <property type="component" value="Unassembled WGS sequence"/>
</dbReference>
<proteinExistence type="predicted"/>
<comment type="caution">
    <text evidence="1">The sequence shown here is derived from an EMBL/GenBank/DDBJ whole genome shotgun (WGS) entry which is preliminary data.</text>
</comment>
<evidence type="ECO:0000313" key="1">
    <source>
        <dbReference type="EMBL" id="POS73172.1"/>
    </source>
</evidence>
<dbReference type="OrthoDB" id="5223020at2759"/>
<evidence type="ECO:0000313" key="2">
    <source>
        <dbReference type="Proteomes" id="UP000094444"/>
    </source>
</evidence>
<accession>A0A2P5HSD8</accession>
<dbReference type="EMBL" id="MAVT02000848">
    <property type="protein sequence ID" value="POS73172.1"/>
    <property type="molecule type" value="Genomic_DNA"/>
</dbReference>
<reference evidence="1" key="1">
    <citation type="submission" date="2017-09" db="EMBL/GenBank/DDBJ databases">
        <title>Polyketide synthases of a Diaporthe helianthi virulent isolate.</title>
        <authorList>
            <person name="Baroncelli R."/>
        </authorList>
    </citation>
    <scope>NUCLEOTIDE SEQUENCE [LARGE SCALE GENOMIC DNA]</scope>
    <source>
        <strain evidence="1">7/96</strain>
    </source>
</reference>
<protein>
    <submittedName>
        <fullName evidence="1">Uncharacterized protein</fullName>
    </submittedName>
</protein>
<dbReference type="InParanoid" id="A0A2P5HSD8"/>
<dbReference type="AlphaFoldDB" id="A0A2P5HSD8"/>